<dbReference type="Proteomes" id="UP000249723">
    <property type="component" value="Unassembled WGS sequence"/>
</dbReference>
<keyword evidence="4" id="KW-1185">Reference proteome</keyword>
<evidence type="ECO:0000313" key="3">
    <source>
        <dbReference type="EMBL" id="SCZ93308.1"/>
    </source>
</evidence>
<sequence>MPQCGEQSFFACACVAVLLGRVGCWSVVPCRPEEACSDSAAASTARALEQWSRETRAIDSAEEMRLQDLTVTDISRRCRLLGGDADVGVMARRGSRVERRCRAPNREPGRSSLHQSTRSRRQNNSKPAGQYQGNAEKPVNTEAIGCQFGLDV</sequence>
<evidence type="ECO:0000256" key="2">
    <source>
        <dbReference type="SAM" id="SignalP"/>
    </source>
</evidence>
<feature type="region of interest" description="Disordered" evidence="1">
    <location>
        <begin position="103"/>
        <end position="138"/>
    </location>
</feature>
<accession>A0A2X0LL64</accession>
<feature type="compositionally biased region" description="Polar residues" evidence="1">
    <location>
        <begin position="124"/>
        <end position="133"/>
    </location>
</feature>
<feature type="chain" id="PRO_5030060252" evidence="2">
    <location>
        <begin position="25"/>
        <end position="152"/>
    </location>
</feature>
<gene>
    <name evidence="3" type="ORF">BZ3500_MVSOF-1268-A1-R1_CHR6-2G08599</name>
</gene>
<organism evidence="3 4">
    <name type="scientific">Microbotryum saponariae</name>
    <dbReference type="NCBI Taxonomy" id="289078"/>
    <lineage>
        <taxon>Eukaryota</taxon>
        <taxon>Fungi</taxon>
        <taxon>Dikarya</taxon>
        <taxon>Basidiomycota</taxon>
        <taxon>Pucciniomycotina</taxon>
        <taxon>Microbotryomycetes</taxon>
        <taxon>Microbotryales</taxon>
        <taxon>Microbotryaceae</taxon>
        <taxon>Microbotryum</taxon>
    </lineage>
</organism>
<dbReference type="EMBL" id="FMWP01000047">
    <property type="protein sequence ID" value="SCZ93308.1"/>
    <property type="molecule type" value="Genomic_DNA"/>
</dbReference>
<dbReference type="AlphaFoldDB" id="A0A2X0LL64"/>
<name>A0A2X0LL64_9BASI</name>
<proteinExistence type="predicted"/>
<evidence type="ECO:0000256" key="1">
    <source>
        <dbReference type="SAM" id="MobiDB-lite"/>
    </source>
</evidence>
<reference evidence="4" key="1">
    <citation type="submission" date="2016-10" db="EMBL/GenBank/DDBJ databases">
        <authorList>
            <person name="Jeantristanb JTB J.-T."/>
            <person name="Ricardo R."/>
        </authorList>
    </citation>
    <scope>NUCLEOTIDE SEQUENCE [LARGE SCALE GENOMIC DNA]</scope>
</reference>
<feature type="signal peptide" evidence="2">
    <location>
        <begin position="1"/>
        <end position="24"/>
    </location>
</feature>
<protein>
    <submittedName>
        <fullName evidence="3">BZ3500_MvSof-1268-A1-R1_Chr6-2g08599 protein</fullName>
    </submittedName>
</protein>
<keyword evidence="2" id="KW-0732">Signal</keyword>
<evidence type="ECO:0000313" key="4">
    <source>
        <dbReference type="Proteomes" id="UP000249723"/>
    </source>
</evidence>